<keyword evidence="2" id="KW-1133">Transmembrane helix</keyword>
<dbReference type="InterPro" id="IPR041916">
    <property type="entry name" value="Anti_sigma_zinc_sf"/>
</dbReference>
<feature type="region of interest" description="Disordered" evidence="1">
    <location>
        <begin position="150"/>
        <end position="174"/>
    </location>
</feature>
<feature type="transmembrane region" description="Helical" evidence="2">
    <location>
        <begin position="91"/>
        <end position="111"/>
    </location>
</feature>
<comment type="caution">
    <text evidence="4">The sequence shown here is derived from an EMBL/GenBank/DDBJ whole genome shotgun (WGS) entry which is preliminary data.</text>
</comment>
<keyword evidence="2" id="KW-0472">Membrane</keyword>
<organism evidence="4">
    <name type="scientific">Eiseniibacteriota bacterium</name>
    <dbReference type="NCBI Taxonomy" id="2212470"/>
    <lineage>
        <taxon>Bacteria</taxon>
        <taxon>Candidatus Eiseniibacteriota</taxon>
    </lineage>
</organism>
<evidence type="ECO:0000256" key="2">
    <source>
        <dbReference type="SAM" id="Phobius"/>
    </source>
</evidence>
<dbReference type="EMBL" id="DSQF01000005">
    <property type="protein sequence ID" value="HGZ42506.1"/>
    <property type="molecule type" value="Genomic_DNA"/>
</dbReference>
<dbReference type="Gene3D" id="1.10.10.1320">
    <property type="entry name" value="Anti-sigma factor, zinc-finger domain"/>
    <property type="match status" value="1"/>
</dbReference>
<accession>A0A832I2I0</accession>
<reference evidence="4" key="1">
    <citation type="journal article" date="2020" name="mSystems">
        <title>Genome- and Community-Level Interaction Insights into Carbon Utilization and Element Cycling Functions of Hydrothermarchaeota in Hydrothermal Sediment.</title>
        <authorList>
            <person name="Zhou Z."/>
            <person name="Liu Y."/>
            <person name="Xu W."/>
            <person name="Pan J."/>
            <person name="Luo Z.H."/>
            <person name="Li M."/>
        </authorList>
    </citation>
    <scope>NUCLEOTIDE SEQUENCE [LARGE SCALE GENOMIC DNA]</scope>
    <source>
        <strain evidence="4">SpSt-381</strain>
    </source>
</reference>
<dbReference type="InterPro" id="IPR027383">
    <property type="entry name" value="Znf_put"/>
</dbReference>
<sequence length="174" mass="18065">MTCEDRREALSLLVDGALEARDPAGLFAHLEGCPGCRGFLDALLSVRSALKRDLDAAQREADALAPARLPRPDRRRDRLSALWTWAPRRPALALAAALGCAAVLLAAGIAIGTGLADRGPAAGPAPGADAPDESGAGVVYVCALPEYEVLSSPDPRPVQGPGGEDSTLRKGRRP</sequence>
<dbReference type="Pfam" id="PF13490">
    <property type="entry name" value="zf-HC2"/>
    <property type="match status" value="1"/>
</dbReference>
<proteinExistence type="predicted"/>
<evidence type="ECO:0000259" key="3">
    <source>
        <dbReference type="Pfam" id="PF13490"/>
    </source>
</evidence>
<dbReference type="AlphaFoldDB" id="A0A832I2I0"/>
<evidence type="ECO:0000256" key="1">
    <source>
        <dbReference type="SAM" id="MobiDB-lite"/>
    </source>
</evidence>
<gene>
    <name evidence="4" type="ORF">ENR23_03590</name>
</gene>
<protein>
    <recommendedName>
        <fullName evidence="3">Putative zinc-finger domain-containing protein</fullName>
    </recommendedName>
</protein>
<name>A0A832I2I0_UNCEI</name>
<feature type="domain" description="Putative zinc-finger" evidence="3">
    <location>
        <begin position="3"/>
        <end position="37"/>
    </location>
</feature>
<evidence type="ECO:0000313" key="4">
    <source>
        <dbReference type="EMBL" id="HGZ42506.1"/>
    </source>
</evidence>
<keyword evidence="2" id="KW-0812">Transmembrane</keyword>